<dbReference type="Proteomes" id="UP000054937">
    <property type="component" value="Unassembled WGS sequence"/>
</dbReference>
<dbReference type="EMBL" id="LDAU01000003">
    <property type="protein sequence ID" value="KRX11244.1"/>
    <property type="molecule type" value="Genomic_DNA"/>
</dbReference>
<dbReference type="AlphaFoldDB" id="A0A0V0R9T9"/>
<comment type="caution">
    <text evidence="2">The sequence shown here is derived from an EMBL/GenBank/DDBJ whole genome shotgun (WGS) entry which is preliminary data.</text>
</comment>
<evidence type="ECO:0000313" key="3">
    <source>
        <dbReference type="Proteomes" id="UP000054937"/>
    </source>
</evidence>
<proteinExistence type="predicted"/>
<accession>A0A0V0R9T9</accession>
<sequence>MRFLRYTQRKIYNKKSIQLFKEKRQQLTVKLGFSIWKYYLINKKNQESTEIEVLGLYYRKIGRKILQEWKNRVELKQFYRNQENIIQKNQEQKLYIKYFKKIINLTNKQVQGLKILNPYLNQKCKQQQKKVLINWVYQVYKRKEENYKKQQIMQKNQENIIYSQFYYWAQKTAQKRKYTNILQVCKIKRKIRIQEKCLLGWKNVLQNQYYCEYAVEKIKLFQEYNIIKNNFDKWVGKYTDCVFDKYSENIVQQIDQFQNVNTFVNCFNEIKKYSEYKIRKRNILINYCRNLVGKSFLGLFEYSCNQRQMKLFRQKREVILLSKILRNWKKIAKNSIKEQERYQQQVQAQQYTNSEQQMDYQSNQDQDIIKYNNNKQKNQENQEYLQDIGEYNKSQSINNQNYLNTQFNAEYIINGVKQVQNEEQYQLSHLSNGSQNKQLLYIQNENVGQEQNSIIDDEDQQKSQFNQVGMFKDLKNYSEQYDDDDGDDFNKNQNISHSDENTEFKKQNFQSQKQESGIKSLINNQQFNQFLNLRENLSSDKKVYNNLYKNNGSLQDSGKQNEQQIFNNLNFSQNNNINNQYASYKNSANQSPQNGLIFGSGSKLGNSLNKFQQLLQQYKNDDKQEIEDNYENSSIYDKQKQMQGFQQDEQEQQEQQEYQNQNQLEMEAYAEQQYNLLESNLNSQANQTGQNMDQNDQLYQENQGLNSCDQENYTQNQNNGSNIFDLQMNFGDLQENDNNLENQLQQIDNNNTINFLQYQQKFQNQQLNEDEDVNDLI</sequence>
<evidence type="ECO:0000313" key="2">
    <source>
        <dbReference type="EMBL" id="KRX11244.1"/>
    </source>
</evidence>
<evidence type="ECO:0000256" key="1">
    <source>
        <dbReference type="SAM" id="MobiDB-lite"/>
    </source>
</evidence>
<organism evidence="2 3">
    <name type="scientific">Pseudocohnilembus persalinus</name>
    <name type="common">Ciliate</name>
    <dbReference type="NCBI Taxonomy" id="266149"/>
    <lineage>
        <taxon>Eukaryota</taxon>
        <taxon>Sar</taxon>
        <taxon>Alveolata</taxon>
        <taxon>Ciliophora</taxon>
        <taxon>Intramacronucleata</taxon>
        <taxon>Oligohymenophorea</taxon>
        <taxon>Scuticociliatia</taxon>
        <taxon>Philasterida</taxon>
        <taxon>Pseudocohnilembidae</taxon>
        <taxon>Pseudocohnilembus</taxon>
    </lineage>
</organism>
<dbReference type="InParanoid" id="A0A0V0R9T9"/>
<gene>
    <name evidence="2" type="ORF">PPERSA_07769</name>
</gene>
<feature type="region of interest" description="Disordered" evidence="1">
    <location>
        <begin position="478"/>
        <end position="503"/>
    </location>
</feature>
<keyword evidence="3" id="KW-1185">Reference proteome</keyword>
<name>A0A0V0R9T9_PSEPJ</name>
<feature type="region of interest" description="Disordered" evidence="1">
    <location>
        <begin position="640"/>
        <end position="659"/>
    </location>
</feature>
<protein>
    <submittedName>
        <fullName evidence="2">Uncharacterized protein</fullName>
    </submittedName>
</protein>
<reference evidence="2 3" key="1">
    <citation type="journal article" date="2015" name="Sci. Rep.">
        <title>Genome of the facultative scuticociliatosis pathogen Pseudocohnilembus persalinus provides insight into its virulence through horizontal gene transfer.</title>
        <authorList>
            <person name="Xiong J."/>
            <person name="Wang G."/>
            <person name="Cheng J."/>
            <person name="Tian M."/>
            <person name="Pan X."/>
            <person name="Warren A."/>
            <person name="Jiang C."/>
            <person name="Yuan D."/>
            <person name="Miao W."/>
        </authorList>
    </citation>
    <scope>NUCLEOTIDE SEQUENCE [LARGE SCALE GENOMIC DNA]</scope>
    <source>
        <strain evidence="2">36N120E</strain>
    </source>
</reference>